<accession>M7BJX9</accession>
<dbReference type="EMBL" id="KB522027">
    <property type="protein sequence ID" value="EMP37504.1"/>
    <property type="molecule type" value="Genomic_DNA"/>
</dbReference>
<dbReference type="AlphaFoldDB" id="M7BJX9"/>
<evidence type="ECO:0000313" key="1">
    <source>
        <dbReference type="EMBL" id="EMP37504.1"/>
    </source>
</evidence>
<name>M7BJX9_CHEMY</name>
<reference evidence="2" key="1">
    <citation type="journal article" date="2013" name="Nat. Genet.">
        <title>The draft genomes of soft-shell turtle and green sea turtle yield insights into the development and evolution of the turtle-specific body plan.</title>
        <authorList>
            <person name="Wang Z."/>
            <person name="Pascual-Anaya J."/>
            <person name="Zadissa A."/>
            <person name="Li W."/>
            <person name="Niimura Y."/>
            <person name="Huang Z."/>
            <person name="Li C."/>
            <person name="White S."/>
            <person name="Xiong Z."/>
            <person name="Fang D."/>
            <person name="Wang B."/>
            <person name="Ming Y."/>
            <person name="Chen Y."/>
            <person name="Zheng Y."/>
            <person name="Kuraku S."/>
            <person name="Pignatelli M."/>
            <person name="Herrero J."/>
            <person name="Beal K."/>
            <person name="Nozawa M."/>
            <person name="Li Q."/>
            <person name="Wang J."/>
            <person name="Zhang H."/>
            <person name="Yu L."/>
            <person name="Shigenobu S."/>
            <person name="Wang J."/>
            <person name="Liu J."/>
            <person name="Flicek P."/>
            <person name="Searle S."/>
            <person name="Wang J."/>
            <person name="Kuratani S."/>
            <person name="Yin Y."/>
            <person name="Aken B."/>
            <person name="Zhang G."/>
            <person name="Irie N."/>
        </authorList>
    </citation>
    <scope>NUCLEOTIDE SEQUENCE [LARGE SCALE GENOMIC DNA]</scope>
</reference>
<dbReference type="Proteomes" id="UP000031443">
    <property type="component" value="Unassembled WGS sequence"/>
</dbReference>
<evidence type="ECO:0000313" key="2">
    <source>
        <dbReference type="Proteomes" id="UP000031443"/>
    </source>
</evidence>
<organism evidence="1 2">
    <name type="scientific">Chelonia mydas</name>
    <name type="common">Green sea-turtle</name>
    <name type="synonym">Chelonia agassizi</name>
    <dbReference type="NCBI Taxonomy" id="8469"/>
    <lineage>
        <taxon>Eukaryota</taxon>
        <taxon>Metazoa</taxon>
        <taxon>Chordata</taxon>
        <taxon>Craniata</taxon>
        <taxon>Vertebrata</taxon>
        <taxon>Euteleostomi</taxon>
        <taxon>Archelosauria</taxon>
        <taxon>Testudinata</taxon>
        <taxon>Testudines</taxon>
        <taxon>Cryptodira</taxon>
        <taxon>Durocryptodira</taxon>
        <taxon>Americhelydia</taxon>
        <taxon>Chelonioidea</taxon>
        <taxon>Cheloniidae</taxon>
        <taxon>Chelonia</taxon>
    </lineage>
</organism>
<protein>
    <submittedName>
        <fullName evidence="1">Uncharacterized protein</fullName>
    </submittedName>
</protein>
<gene>
    <name evidence="1" type="ORF">UY3_05317</name>
</gene>
<keyword evidence="2" id="KW-1185">Reference proteome</keyword>
<proteinExistence type="predicted"/>
<sequence length="116" mass="12760">MVDNGQSQTSDGFEVQYLLTHMVLEILWKVFPRGKDLCGEGHATGGGRAMLMARTCQRLHRSPGSRAQVSLMQGKEPRVGTLVLIVLSVWGIVGRLMKASNNQCQQRSVYADTVLS</sequence>